<organism evidence="1 2">
    <name type="scientific">Mucilaginibacter ginsenosidivorans</name>
    <dbReference type="NCBI Taxonomy" id="398053"/>
    <lineage>
        <taxon>Bacteria</taxon>
        <taxon>Pseudomonadati</taxon>
        <taxon>Bacteroidota</taxon>
        <taxon>Sphingobacteriia</taxon>
        <taxon>Sphingobacteriales</taxon>
        <taxon>Sphingobacteriaceae</taxon>
        <taxon>Mucilaginibacter</taxon>
    </lineage>
</organism>
<evidence type="ECO:0000313" key="2">
    <source>
        <dbReference type="Proteomes" id="UP000321479"/>
    </source>
</evidence>
<proteinExistence type="predicted"/>
<evidence type="ECO:0000313" key="1">
    <source>
        <dbReference type="EMBL" id="QEC65083.1"/>
    </source>
</evidence>
<dbReference type="Pfam" id="PF14592">
    <property type="entry name" value="Chondroitinas_B"/>
    <property type="match status" value="1"/>
</dbReference>
<name>A0A5B8V2P1_9SPHI</name>
<dbReference type="InterPro" id="IPR022441">
    <property type="entry name" value="Para_beta_helix_rpt-2"/>
</dbReference>
<dbReference type="SMART" id="SM00710">
    <property type="entry name" value="PbH1"/>
    <property type="match status" value="3"/>
</dbReference>
<dbReference type="InterPro" id="IPR006626">
    <property type="entry name" value="PbH1"/>
</dbReference>
<dbReference type="EMBL" id="CP042436">
    <property type="protein sequence ID" value="QEC65083.1"/>
    <property type="molecule type" value="Genomic_DNA"/>
</dbReference>
<dbReference type="Gene3D" id="2.160.20.10">
    <property type="entry name" value="Single-stranded right-handed beta-helix, Pectin lyase-like"/>
    <property type="match status" value="1"/>
</dbReference>
<keyword evidence="2" id="KW-1185">Reference proteome</keyword>
<dbReference type="NCBIfam" id="TIGR03804">
    <property type="entry name" value="para_beta_helix"/>
    <property type="match status" value="1"/>
</dbReference>
<dbReference type="RefSeq" id="WP_147033916.1">
    <property type="nucleotide sequence ID" value="NZ_CP042436.1"/>
</dbReference>
<reference evidence="1 2" key="1">
    <citation type="journal article" date="2017" name="Curr. Microbiol.">
        <title>Mucilaginibacter ginsenosidivorans sp. nov., Isolated from Soil of Ginseng Field.</title>
        <authorList>
            <person name="Kim M.M."/>
            <person name="Siddiqi M.Z."/>
            <person name="Im W.T."/>
        </authorList>
    </citation>
    <scope>NUCLEOTIDE SEQUENCE [LARGE SCALE GENOMIC DNA]</scope>
    <source>
        <strain evidence="1 2">Gsoil 3017</strain>
    </source>
</reference>
<protein>
    <recommendedName>
        <fullName evidence="3">Right handed beta helix domain-containing protein</fullName>
    </recommendedName>
</protein>
<dbReference type="OrthoDB" id="6475864at2"/>
<dbReference type="KEGG" id="mgin:FRZ54_21745"/>
<dbReference type="Proteomes" id="UP000321479">
    <property type="component" value="Chromosome"/>
</dbReference>
<evidence type="ECO:0008006" key="3">
    <source>
        <dbReference type="Google" id="ProtNLM"/>
    </source>
</evidence>
<dbReference type="InterPro" id="IPR012334">
    <property type="entry name" value="Pectin_lyas_fold"/>
</dbReference>
<dbReference type="InterPro" id="IPR011050">
    <property type="entry name" value="Pectin_lyase_fold/virulence"/>
</dbReference>
<dbReference type="AlphaFoldDB" id="A0A5B8V2P1"/>
<dbReference type="InterPro" id="IPR039513">
    <property type="entry name" value="PL-6"/>
</dbReference>
<accession>A0A5B8V2P1</accession>
<dbReference type="SUPFAM" id="SSF51126">
    <property type="entry name" value="Pectin lyase-like"/>
    <property type="match status" value="1"/>
</dbReference>
<gene>
    <name evidence="1" type="ORF">FRZ54_21745</name>
</gene>
<sequence>MKNKRNIGRLNKSIFGSLAIVMAVILSQANCLARDLYITAKPGGTYNLPAVLNDTKIVIDGYGSSESPFTVTGVAGKTTINGNSAILVVGNYITVQNVSFINNNINYRENEALLQLGDKKRAVLGDVIRNCDFNYTNVFDDQDKATQFYWVEIYGRNNVVDYCTFQGKQNRLPIIHVNSHSWTGEDNTISNCTFQNVKARKGEALEAIRVGLGNSRSNCRIINNKFMNYFGDSETVSCKSNGVLIEGNTFTNCRSGVSLRLSDSSVIKNNKFMTKAGVRISGIGHVIANNVFDSPDFSSIIFMRGGDACNYKRVNGVDISDNIFMGKFEMQVLKTKNCPSPPEGVTIHHNFVYADNLFKVDDDNIDNVFKTDSEGTVIRTDGIGVTRFRLKRLNSTNEDSAMRKVRAYRAQKQNN</sequence>